<feature type="transmembrane region" description="Helical" evidence="17">
    <location>
        <begin position="220"/>
        <end position="242"/>
    </location>
</feature>
<evidence type="ECO:0000256" key="16">
    <source>
        <dbReference type="SAM" id="MobiDB-lite"/>
    </source>
</evidence>
<evidence type="ECO:0000256" key="14">
    <source>
        <dbReference type="ARBA" id="ARBA00025938"/>
    </source>
</evidence>
<evidence type="ECO:0000256" key="7">
    <source>
        <dbReference type="ARBA" id="ARBA00022737"/>
    </source>
</evidence>
<keyword evidence="7" id="KW-0677">Repeat</keyword>
<evidence type="ECO:0000256" key="12">
    <source>
        <dbReference type="ARBA" id="ARBA00023170"/>
    </source>
</evidence>
<dbReference type="GeneID" id="103272187"/>
<evidence type="ECO:0000256" key="3">
    <source>
        <dbReference type="ARBA" id="ARBA00013445"/>
    </source>
</evidence>
<dbReference type="CTD" id="3559"/>
<evidence type="ECO:0000256" key="13">
    <source>
        <dbReference type="ARBA" id="ARBA00023180"/>
    </source>
</evidence>
<dbReference type="STRING" id="1868482.ENSTSYP00000012847"/>
<comment type="subcellular location">
    <subcellularLocation>
        <location evidence="2">Membrane</location>
        <topology evidence="2">Single-pass type I membrane protein</topology>
    </subcellularLocation>
</comment>
<dbReference type="GO" id="GO:0006954">
    <property type="term" value="P:inflammatory response"/>
    <property type="evidence" value="ECO:0007669"/>
    <property type="project" value="TreeGrafter"/>
</dbReference>
<feature type="disulfide bond" evidence="15">
    <location>
        <begin position="109"/>
        <end position="152"/>
    </location>
</feature>
<evidence type="ECO:0000259" key="18">
    <source>
        <dbReference type="PROSITE" id="PS50923"/>
    </source>
</evidence>
<keyword evidence="12 20" id="KW-0675">Receptor</keyword>
<dbReference type="GO" id="GO:0002682">
    <property type="term" value="P:regulation of immune system process"/>
    <property type="evidence" value="ECO:0007669"/>
    <property type="project" value="UniProtKB-ARBA"/>
</dbReference>
<dbReference type="KEGG" id="csyr:103272187"/>
<organism evidence="19 20">
    <name type="scientific">Carlito syrichta</name>
    <name type="common">Philippine tarsier</name>
    <name type="synonym">Tarsius syrichta</name>
    <dbReference type="NCBI Taxonomy" id="1868482"/>
    <lineage>
        <taxon>Eukaryota</taxon>
        <taxon>Metazoa</taxon>
        <taxon>Chordata</taxon>
        <taxon>Craniata</taxon>
        <taxon>Vertebrata</taxon>
        <taxon>Euteleostomi</taxon>
        <taxon>Mammalia</taxon>
        <taxon>Eutheria</taxon>
        <taxon>Euarchontoglires</taxon>
        <taxon>Primates</taxon>
        <taxon>Haplorrhini</taxon>
        <taxon>Tarsiiformes</taxon>
        <taxon>Tarsiidae</taxon>
        <taxon>Carlito</taxon>
    </lineage>
</organism>
<dbReference type="PANTHER" id="PTHR10573:SF0">
    <property type="entry name" value="INTERLEUKIN-2 RECEPTOR SUBUNIT ALPHA"/>
    <property type="match status" value="1"/>
</dbReference>
<evidence type="ECO:0000256" key="10">
    <source>
        <dbReference type="ARBA" id="ARBA00023136"/>
    </source>
</evidence>
<keyword evidence="13" id="KW-0325">Glycoprotein</keyword>
<keyword evidence="6" id="KW-0732">Signal</keyword>
<evidence type="ECO:0000256" key="4">
    <source>
        <dbReference type="ARBA" id="ARBA00022659"/>
    </source>
</evidence>
<dbReference type="InterPro" id="IPR000436">
    <property type="entry name" value="Sushi_SCR_CCP_dom"/>
</dbReference>
<keyword evidence="9 17" id="KW-1133">Transmembrane helix</keyword>
<dbReference type="GO" id="GO:0019976">
    <property type="term" value="F:interleukin-2 binding"/>
    <property type="evidence" value="ECO:0007669"/>
    <property type="project" value="InterPro"/>
</dbReference>
<dbReference type="GO" id="GO:0004911">
    <property type="term" value="F:interleukin-2 receptor activity"/>
    <property type="evidence" value="ECO:0007669"/>
    <property type="project" value="InterPro"/>
</dbReference>
<keyword evidence="8" id="KW-0391">Immunity</keyword>
<reference evidence="20" key="1">
    <citation type="submission" date="2025-08" db="UniProtKB">
        <authorList>
            <consortium name="RefSeq"/>
        </authorList>
    </citation>
    <scope>IDENTIFICATION</scope>
</reference>
<dbReference type="Pfam" id="PF00084">
    <property type="entry name" value="Sushi"/>
    <property type="match status" value="2"/>
</dbReference>
<feature type="region of interest" description="Disordered" evidence="16">
    <location>
        <begin position="167"/>
        <end position="202"/>
    </location>
</feature>
<keyword evidence="4 15" id="KW-0768">Sushi</keyword>
<sequence>MWSYQELCDDDPPSITHASFKALAYKEGTMLVCDCEDGFRRLKRESSYMRCTGNSSHSSWDSQCRCASSSPRNTKKQVTAQPRDQKEGKSTEMQSPRQPVDPADLPGHCREPPSWEHEAQERTYQFVVGQTVHYRCDQGYRAVRRGSAQSICEVAHGKTRWTRPRLTCQDETEPDQLPGEEEFPTSPSLAESQTSRAITTDFPEQTEAATTAENILTADYQVAVAGCVFLFVSVLLLSGLTWQRRCLTQPPESQGNGRAD</sequence>
<evidence type="ECO:0000256" key="1">
    <source>
        <dbReference type="ARBA" id="ARBA00002381"/>
    </source>
</evidence>
<dbReference type="SUPFAM" id="SSF57535">
    <property type="entry name" value="Complement control module/SCR domain"/>
    <property type="match status" value="2"/>
</dbReference>
<keyword evidence="5 17" id="KW-0812">Transmembrane</keyword>
<evidence type="ECO:0000256" key="2">
    <source>
        <dbReference type="ARBA" id="ARBA00004479"/>
    </source>
</evidence>
<comment type="function">
    <text evidence="1">Receptor for interleukin-2. The receptor is involved in the regulation of immune tolerance by controlling regulatory T cells (TREGs) activity. TREGs suppress the activation and expansion of autoreactive T-cells.</text>
</comment>
<evidence type="ECO:0000256" key="9">
    <source>
        <dbReference type="ARBA" id="ARBA00022989"/>
    </source>
</evidence>
<accession>A0A3Q0EHV8</accession>
<evidence type="ECO:0000256" key="15">
    <source>
        <dbReference type="PROSITE-ProRule" id="PRU00302"/>
    </source>
</evidence>
<feature type="compositionally biased region" description="Polar residues" evidence="16">
    <location>
        <begin position="185"/>
        <end position="198"/>
    </location>
</feature>
<dbReference type="InterPro" id="IPR015486">
    <property type="entry name" value="IL-2_rcpt_alpha"/>
</dbReference>
<keyword evidence="11 15" id="KW-1015">Disulfide bond</keyword>
<dbReference type="GO" id="GO:0006955">
    <property type="term" value="P:immune response"/>
    <property type="evidence" value="ECO:0007669"/>
    <property type="project" value="UniProtKB-ARBA"/>
</dbReference>
<comment type="caution">
    <text evidence="15">Lacks conserved residue(s) required for the propagation of feature annotation.</text>
</comment>
<name>A0A3Q0EHV8_CARSF</name>
<feature type="compositionally biased region" description="Acidic residues" evidence="16">
    <location>
        <begin position="170"/>
        <end position="183"/>
    </location>
</feature>
<dbReference type="Gene3D" id="2.20.28.230">
    <property type="match status" value="3"/>
</dbReference>
<keyword evidence="19" id="KW-1185">Reference proteome</keyword>
<dbReference type="PROSITE" id="PS50923">
    <property type="entry name" value="SUSHI"/>
    <property type="match status" value="1"/>
</dbReference>
<keyword evidence="10 17" id="KW-0472">Membrane</keyword>
<dbReference type="SMART" id="SM00032">
    <property type="entry name" value="CCP"/>
    <property type="match status" value="2"/>
</dbReference>
<feature type="domain" description="Sushi" evidence="18">
    <location>
        <begin position="107"/>
        <end position="170"/>
    </location>
</feature>
<dbReference type="FunFam" id="2.20.28.230:FF:000002">
    <property type="entry name" value="Interleukin-2 receptor subunit alpha"/>
    <property type="match status" value="1"/>
</dbReference>
<evidence type="ECO:0000313" key="20">
    <source>
        <dbReference type="RefSeq" id="XP_021573663.1"/>
    </source>
</evidence>
<comment type="subunit">
    <text evidence="14">Non-covalent dimer of an alpha and a beta subunit. IL2R exists in 3 different forms: a high affinity dimer, an intermediate affinity monomer (beta subunit), and a low affinity monomer (alpha subunit). The high and intermediate affinity forms also associate with a gamma subunit.</text>
</comment>
<evidence type="ECO:0000256" key="6">
    <source>
        <dbReference type="ARBA" id="ARBA00022729"/>
    </source>
</evidence>
<dbReference type="RefSeq" id="XP_021573663.1">
    <property type="nucleotide sequence ID" value="XM_021717988.1"/>
</dbReference>
<evidence type="ECO:0000256" key="11">
    <source>
        <dbReference type="ARBA" id="ARBA00023157"/>
    </source>
</evidence>
<gene>
    <name evidence="20" type="primary">IL2RA</name>
</gene>
<dbReference type="OrthoDB" id="9833060at2759"/>
<dbReference type="InterPro" id="IPR035976">
    <property type="entry name" value="Sushi/SCR/CCP_sf"/>
</dbReference>
<dbReference type="PANTHER" id="PTHR10573">
    <property type="entry name" value="INTERLEUKIN-2 RECEPTOR ALPHA CHAIN"/>
    <property type="match status" value="1"/>
</dbReference>
<evidence type="ECO:0000256" key="17">
    <source>
        <dbReference type="SAM" id="Phobius"/>
    </source>
</evidence>
<dbReference type="AlphaFoldDB" id="A0A3Q0EHV8"/>
<evidence type="ECO:0000313" key="19">
    <source>
        <dbReference type="Proteomes" id="UP000189704"/>
    </source>
</evidence>
<dbReference type="GO" id="GO:0016020">
    <property type="term" value="C:membrane"/>
    <property type="evidence" value="ECO:0007669"/>
    <property type="project" value="UniProtKB-SubCell"/>
</dbReference>
<proteinExistence type="predicted"/>
<feature type="region of interest" description="Disordered" evidence="16">
    <location>
        <begin position="50"/>
        <end position="108"/>
    </location>
</feature>
<feature type="compositionally biased region" description="Polar residues" evidence="16">
    <location>
        <begin position="52"/>
        <end position="82"/>
    </location>
</feature>
<dbReference type="Proteomes" id="UP000189704">
    <property type="component" value="Unplaced"/>
</dbReference>
<dbReference type="CDD" id="cd00033">
    <property type="entry name" value="CCP"/>
    <property type="match status" value="1"/>
</dbReference>
<protein>
    <recommendedName>
        <fullName evidence="3">Interleukin-2 receptor subunit alpha</fullName>
    </recommendedName>
</protein>
<evidence type="ECO:0000256" key="5">
    <source>
        <dbReference type="ARBA" id="ARBA00022692"/>
    </source>
</evidence>
<evidence type="ECO:0000256" key="8">
    <source>
        <dbReference type="ARBA" id="ARBA00022859"/>
    </source>
</evidence>